<dbReference type="EMBL" id="VMTR01000220">
    <property type="protein sequence ID" value="TVT91024.1"/>
    <property type="molecule type" value="Genomic_DNA"/>
</dbReference>
<dbReference type="Proteomes" id="UP000320212">
    <property type="component" value="Unassembled WGS sequence"/>
</dbReference>
<feature type="non-terminal residue" evidence="2">
    <location>
        <position position="1"/>
    </location>
</feature>
<evidence type="ECO:0000313" key="2">
    <source>
        <dbReference type="EMBL" id="TVT91024.1"/>
    </source>
</evidence>
<accession>A0A558FZT0</accession>
<evidence type="ECO:0000313" key="3">
    <source>
        <dbReference type="Proteomes" id="UP000320212"/>
    </source>
</evidence>
<dbReference type="AlphaFoldDB" id="A0A558FZT0"/>
<sequence>GDVVAFLASDRASFVTGACVPVDGGRLRSA</sequence>
<dbReference type="Gene3D" id="3.40.50.720">
    <property type="entry name" value="NAD(P)-binding Rossmann-like Domain"/>
    <property type="match status" value="1"/>
</dbReference>
<dbReference type="Pfam" id="PF13561">
    <property type="entry name" value="adh_short_C2"/>
    <property type="match status" value="1"/>
</dbReference>
<dbReference type="InterPro" id="IPR036291">
    <property type="entry name" value="NAD(P)-bd_dom_sf"/>
</dbReference>
<reference evidence="2 3" key="1">
    <citation type="submission" date="2019-07" db="EMBL/GenBank/DDBJ databases">
        <title>Draft genome sequence of Haloferax volcanii SS0101, isolated from salt farm in Samut Sakhon, Thailand.</title>
        <authorList>
            <person name="Wanthongcharoen S."/>
            <person name="Yamprayoonswat W."/>
            <person name="Ruangsuj P."/>
            <person name="Thongpramul N."/>
            <person name="Jumpathong W."/>
            <person name="Sittihan S."/>
            <person name="Kanjanavas P."/>
            <person name="Yasawong M."/>
        </authorList>
    </citation>
    <scope>NUCLEOTIDE SEQUENCE [LARGE SCALE GENOMIC DNA]</scope>
    <source>
        <strain evidence="2 3">SS0101</strain>
    </source>
</reference>
<comment type="caution">
    <text evidence="2">The sequence shown here is derived from an EMBL/GenBank/DDBJ whole genome shotgun (WGS) entry which is preliminary data.</text>
</comment>
<evidence type="ECO:0000313" key="1">
    <source>
        <dbReference type="EMBL" id="TVT86289.1"/>
    </source>
</evidence>
<organism evidence="2 3">
    <name type="scientific">Haloferax volcanii</name>
    <name type="common">Halobacterium volcanii</name>
    <dbReference type="NCBI Taxonomy" id="2246"/>
    <lineage>
        <taxon>Archaea</taxon>
        <taxon>Methanobacteriati</taxon>
        <taxon>Methanobacteriota</taxon>
        <taxon>Stenosarchaea group</taxon>
        <taxon>Halobacteria</taxon>
        <taxon>Halobacteriales</taxon>
        <taxon>Haloferacaceae</taxon>
        <taxon>Haloferax</taxon>
    </lineage>
</organism>
<name>A0A558FZT0_HALVO</name>
<proteinExistence type="predicted"/>
<protein>
    <submittedName>
        <fullName evidence="2">SDR family oxidoreductase</fullName>
    </submittedName>
</protein>
<gene>
    <name evidence="2" type="ORF">FQA18_17740</name>
    <name evidence="1" type="ORF">FQA18_19700</name>
</gene>
<dbReference type="SUPFAM" id="SSF51735">
    <property type="entry name" value="NAD(P)-binding Rossmann-fold domains"/>
    <property type="match status" value="1"/>
</dbReference>
<dbReference type="RefSeq" id="WP_144859533.1">
    <property type="nucleotide sequence ID" value="NZ_VMTR01000220.1"/>
</dbReference>
<dbReference type="InterPro" id="IPR002347">
    <property type="entry name" value="SDR_fam"/>
</dbReference>
<dbReference type="EMBL" id="VMTR01000376">
    <property type="protein sequence ID" value="TVT86289.1"/>
    <property type="molecule type" value="Genomic_DNA"/>
</dbReference>